<comment type="similarity">
    <text evidence="2">Belongs to the short-chain dehydrogenases/reductases (SDR) family.</text>
</comment>
<dbReference type="Gene3D" id="3.40.50.720">
    <property type="entry name" value="NAD(P)-binding Rossmann-like Domain"/>
    <property type="match status" value="1"/>
</dbReference>
<keyword evidence="1" id="KW-0560">Oxidoreductase</keyword>
<organism evidence="3 4">
    <name type="scientific">Priestia endophytica DSM 13796</name>
    <dbReference type="NCBI Taxonomy" id="1121089"/>
    <lineage>
        <taxon>Bacteria</taxon>
        <taxon>Bacillati</taxon>
        <taxon>Bacillota</taxon>
        <taxon>Bacilli</taxon>
        <taxon>Bacillales</taxon>
        <taxon>Bacillaceae</taxon>
        <taxon>Priestia</taxon>
    </lineage>
</organism>
<keyword evidence="4" id="KW-1185">Reference proteome</keyword>
<dbReference type="GeneID" id="93709385"/>
<dbReference type="Proteomes" id="UP000182762">
    <property type="component" value="Unassembled WGS sequence"/>
</dbReference>
<evidence type="ECO:0000256" key="2">
    <source>
        <dbReference type="RuleBase" id="RU000363"/>
    </source>
</evidence>
<protein>
    <submittedName>
        <fullName evidence="3">NAD(P)-dependent dehydrogenase, short-chain alcohol dehydrogenase family</fullName>
    </submittedName>
</protein>
<proteinExistence type="inferred from homology"/>
<dbReference type="RefSeq" id="WP_061802074.1">
    <property type="nucleotide sequence ID" value="NZ_FOXX01000001.1"/>
</dbReference>
<dbReference type="PANTHER" id="PTHR43157">
    <property type="entry name" value="PHOSPHATIDYLINOSITOL-GLYCAN BIOSYNTHESIS CLASS F PROTEIN-RELATED"/>
    <property type="match status" value="1"/>
</dbReference>
<dbReference type="SUPFAM" id="SSF51735">
    <property type="entry name" value="NAD(P)-binding Rossmann-fold domains"/>
    <property type="match status" value="1"/>
</dbReference>
<dbReference type="InterPro" id="IPR036291">
    <property type="entry name" value="NAD(P)-bd_dom_sf"/>
</dbReference>
<accession>A0A1I5WKX8</accession>
<reference evidence="3 4" key="1">
    <citation type="submission" date="2016-10" db="EMBL/GenBank/DDBJ databases">
        <authorList>
            <person name="Varghese N."/>
            <person name="Submissions S."/>
        </authorList>
    </citation>
    <scope>NUCLEOTIDE SEQUENCE [LARGE SCALE GENOMIC DNA]</scope>
    <source>
        <strain evidence="3 4">DSM 13796</strain>
    </source>
</reference>
<evidence type="ECO:0000256" key="1">
    <source>
        <dbReference type="ARBA" id="ARBA00023002"/>
    </source>
</evidence>
<name>A0A1I5WKX8_9BACI</name>
<gene>
    <name evidence="3" type="ORF">SAMN02745910_00616</name>
</gene>
<dbReference type="InterPro" id="IPR002347">
    <property type="entry name" value="SDR_fam"/>
</dbReference>
<dbReference type="EMBL" id="FOXX01000001">
    <property type="protein sequence ID" value="SFQ20218.1"/>
    <property type="molecule type" value="Genomic_DNA"/>
</dbReference>
<comment type="caution">
    <text evidence="3">The sequence shown here is derived from an EMBL/GenBank/DDBJ whole genome shotgun (WGS) entry which is preliminary data.</text>
</comment>
<evidence type="ECO:0000313" key="3">
    <source>
        <dbReference type="EMBL" id="SFQ20218.1"/>
    </source>
</evidence>
<dbReference type="PANTHER" id="PTHR43157:SF31">
    <property type="entry name" value="PHOSPHATIDYLINOSITOL-GLYCAN BIOSYNTHESIS CLASS F PROTEIN"/>
    <property type="match status" value="1"/>
</dbReference>
<dbReference type="PRINTS" id="PR00081">
    <property type="entry name" value="GDHRDH"/>
</dbReference>
<sequence length="284" mass="31591">MKRKIAVVTGANSGMGLSTTIGLAKENIHVVMACRNQQRGEEALRLAKEKSGASHIELLLCDLEDFDSISHFVEQFTNKWDVLDVLVNNAGVVSLKRKVTKEGYEAQLGVNHLGHFLLTFLLLDSLKAAQKARIVNVSSGAHKWGRIHFEDMNLETNYSVMKGYGQSKLANILFTKELAKRLSHTDITVNALHPGAVSTNLGINRSTGFGKSVYKVLNPFFQSPDKGAETALYLAKSTEVDDVTGGYFYKQKPARVSKRAKDPYLAQLLWEWSEEELSKKGYKK</sequence>
<dbReference type="PRINTS" id="PR00080">
    <property type="entry name" value="SDRFAMILY"/>
</dbReference>
<evidence type="ECO:0000313" key="4">
    <source>
        <dbReference type="Proteomes" id="UP000182762"/>
    </source>
</evidence>
<dbReference type="Pfam" id="PF00106">
    <property type="entry name" value="adh_short"/>
    <property type="match status" value="1"/>
</dbReference>
<dbReference type="CDD" id="cd05327">
    <property type="entry name" value="retinol-DH_like_SDR_c_like"/>
    <property type="match status" value="1"/>
</dbReference>